<dbReference type="EMBL" id="AWUE01013974">
    <property type="protein sequence ID" value="OMP05477.1"/>
    <property type="molecule type" value="Genomic_DNA"/>
</dbReference>
<protein>
    <recommendedName>
        <fullName evidence="2">Helitron helicase-like domain-containing protein</fullName>
    </recommendedName>
</protein>
<keyword evidence="4" id="KW-1185">Reference proteome</keyword>
<feature type="compositionally biased region" description="Low complexity" evidence="1">
    <location>
        <begin position="281"/>
        <end position="296"/>
    </location>
</feature>
<comment type="caution">
    <text evidence="3">The sequence shown here is derived from an EMBL/GenBank/DDBJ whole genome shotgun (WGS) entry which is preliminary data.</text>
</comment>
<name>A0A1R3KEF6_9ROSI</name>
<feature type="region of interest" description="Disordered" evidence="1">
    <location>
        <begin position="219"/>
        <end position="296"/>
    </location>
</feature>
<reference evidence="4" key="1">
    <citation type="submission" date="2013-09" db="EMBL/GenBank/DDBJ databases">
        <title>Corchorus olitorius genome sequencing.</title>
        <authorList>
            <person name="Alam M."/>
            <person name="Haque M.S."/>
            <person name="Islam M.S."/>
            <person name="Emdad E.M."/>
            <person name="Islam M.M."/>
            <person name="Ahmed B."/>
            <person name="Halim A."/>
            <person name="Hossen Q.M.M."/>
            <person name="Hossain M.Z."/>
            <person name="Ahmed R."/>
            <person name="Khan M.M."/>
            <person name="Islam R."/>
            <person name="Rashid M.M."/>
            <person name="Khan S.A."/>
            <person name="Rahman M.S."/>
            <person name="Alam M."/>
            <person name="Yahiya A.S."/>
            <person name="Khan M.S."/>
            <person name="Azam M.S."/>
            <person name="Haque T."/>
            <person name="Lashkar M.Z.H."/>
            <person name="Akhand A.I."/>
            <person name="Morshed G."/>
            <person name="Roy S."/>
            <person name="Uddin K.S."/>
            <person name="Rabeya T."/>
            <person name="Hossain A.S."/>
            <person name="Chowdhury A."/>
            <person name="Snigdha A.R."/>
            <person name="Mortoza M.S."/>
            <person name="Matin S.A."/>
            <person name="Hoque S.M.E."/>
            <person name="Islam M.K."/>
            <person name="Roy D.K."/>
            <person name="Haider R."/>
            <person name="Moosa M.M."/>
            <person name="Elias S.M."/>
            <person name="Hasan A.M."/>
            <person name="Jahan S."/>
            <person name="Shafiuddin M."/>
            <person name="Mahmood N."/>
            <person name="Shommy N.S."/>
        </authorList>
    </citation>
    <scope>NUCLEOTIDE SEQUENCE [LARGE SCALE GENOMIC DNA]</scope>
    <source>
        <strain evidence="4">cv. O-4</strain>
    </source>
</reference>
<evidence type="ECO:0000313" key="3">
    <source>
        <dbReference type="EMBL" id="OMP05477.1"/>
    </source>
</evidence>
<dbReference type="PANTHER" id="PTHR45786:SF74">
    <property type="entry name" value="ATP-DEPENDENT DNA HELICASE"/>
    <property type="match status" value="1"/>
</dbReference>
<gene>
    <name evidence="3" type="ORF">COLO4_08825</name>
</gene>
<dbReference type="STRING" id="93759.A0A1R3KEF6"/>
<dbReference type="AlphaFoldDB" id="A0A1R3KEF6"/>
<organism evidence="3 4">
    <name type="scientific">Corchorus olitorius</name>
    <dbReference type="NCBI Taxonomy" id="93759"/>
    <lineage>
        <taxon>Eukaryota</taxon>
        <taxon>Viridiplantae</taxon>
        <taxon>Streptophyta</taxon>
        <taxon>Embryophyta</taxon>
        <taxon>Tracheophyta</taxon>
        <taxon>Spermatophyta</taxon>
        <taxon>Magnoliopsida</taxon>
        <taxon>eudicotyledons</taxon>
        <taxon>Gunneridae</taxon>
        <taxon>Pentapetalae</taxon>
        <taxon>rosids</taxon>
        <taxon>malvids</taxon>
        <taxon>Malvales</taxon>
        <taxon>Malvaceae</taxon>
        <taxon>Grewioideae</taxon>
        <taxon>Apeibeae</taxon>
        <taxon>Corchorus</taxon>
    </lineage>
</organism>
<sequence>MEPEIYSPCEDSADGNSLCPGSVPTTPAPRKRLRRMSVCPPSSPAPMKVHRICGSSTWAPSNSSFVPEQAVAGFLGGSGSVSLSYSSAGSVSRLLDVPVDQCLTYAPPLVQFGCTTWSNSDPAFFSAEHPFVDVPILSDLDISTPAFVTSCFPHVVCKGDGPSDPKTRQCCAAFETSGLVDVPIQFSVLDYAYLRSSSSTSPGGTPWLNEASGTIGMVRLRRGRKAGPRQVRPRFVDSGLRNPSADDIDLASAHPSLSPSHDSPDVSVHRASNNDDPDLESSVSSDGLGASSSVGLASGHKRTCYEPTRFGAPDVVCPNCGAYMWIDESVSRGQHPIVQFPLPVYVFGWLNNQTYHQIGPLLPPDGSRPRFAQLYIYDCENEVSNRVRAVTGGRSADGINRLIVEGLMVMFDSCNEVVKLFRMAKERIDVDRSKPVRIRLLRSRGCNPRTYALPTTAQIGGLIVGDFGRSDGDRDVIVEHQNGMLGHISIVHPLYMALQYPILFPFGEDGFTPNMRYAGSAASSGNIHQTLSMQDYYSYQIRQRSRQCETLLRGSRLFQQFCVDVLSFVSEGELLWLDNHQNDIMADLYSNVRDLVHRGDVDVSAVGKRIILPASFTGSPRYLYQKYQDAMAICRAYGYPDLFITFTCNGNWPKLQDAFSYYPGLRPEDRPDLVARVFHIKQRHFLDVLIKRGHSGPALAVTYTVEFQKRGLPHAHILLWLQPSAKLKTPADIDKYVSAEIPDPDVDSIGYEAVTSFMMHGPCGAPNPRAPCMEGQKCNKYFPKSFTQKTRIDSQGYLTYRRRDTGVFCVKSGVVLDNRRIAAASEKFPVTVGAEIPPKCSLLSPEHGTVVSSSRILLGSPRSNLAETQNRDLRSKDSTVHCFRDSVKAKGTRWTVSMEPKGKKKGAYAECVLLCICG</sequence>
<dbReference type="Pfam" id="PF14214">
    <property type="entry name" value="Helitron_like_N"/>
    <property type="match status" value="1"/>
</dbReference>
<dbReference type="OrthoDB" id="1928976at2759"/>
<evidence type="ECO:0000256" key="1">
    <source>
        <dbReference type="SAM" id="MobiDB-lite"/>
    </source>
</evidence>
<evidence type="ECO:0000259" key="2">
    <source>
        <dbReference type="Pfam" id="PF14214"/>
    </source>
</evidence>
<feature type="region of interest" description="Disordered" evidence="1">
    <location>
        <begin position="1"/>
        <end position="30"/>
    </location>
</feature>
<dbReference type="Proteomes" id="UP000187203">
    <property type="component" value="Unassembled WGS sequence"/>
</dbReference>
<evidence type="ECO:0000313" key="4">
    <source>
        <dbReference type="Proteomes" id="UP000187203"/>
    </source>
</evidence>
<proteinExistence type="predicted"/>
<accession>A0A1R3KEF6</accession>
<dbReference type="InterPro" id="IPR025476">
    <property type="entry name" value="Helitron_helicase-like"/>
</dbReference>
<feature type="compositionally biased region" description="Low complexity" evidence="1">
    <location>
        <begin position="250"/>
        <end position="261"/>
    </location>
</feature>
<feature type="domain" description="Helitron helicase-like" evidence="2">
    <location>
        <begin position="536"/>
        <end position="719"/>
    </location>
</feature>
<dbReference type="PANTHER" id="PTHR45786">
    <property type="entry name" value="DNA BINDING PROTEIN-LIKE"/>
    <property type="match status" value="1"/>
</dbReference>